<dbReference type="Gene3D" id="1.10.150.130">
    <property type="match status" value="1"/>
</dbReference>
<organism evidence="6 7">
    <name type="scientific">Hymenobacter lapidarius</name>
    <dbReference type="NCBI Taxonomy" id="1908237"/>
    <lineage>
        <taxon>Bacteria</taxon>
        <taxon>Pseudomonadati</taxon>
        <taxon>Bacteroidota</taxon>
        <taxon>Cytophagia</taxon>
        <taxon>Cytophagales</taxon>
        <taxon>Hymenobacteraceae</taxon>
        <taxon>Hymenobacter</taxon>
    </lineage>
</organism>
<dbReference type="EMBL" id="MDZB01000153">
    <property type="protein sequence ID" value="OGX81988.1"/>
    <property type="molecule type" value="Genomic_DNA"/>
</dbReference>
<evidence type="ECO:0000256" key="1">
    <source>
        <dbReference type="ARBA" id="ARBA00022908"/>
    </source>
</evidence>
<dbReference type="InterPro" id="IPR044068">
    <property type="entry name" value="CB"/>
</dbReference>
<dbReference type="PROSITE" id="PS51900">
    <property type="entry name" value="CB"/>
    <property type="match status" value="1"/>
</dbReference>
<dbReference type="RefSeq" id="WP_070730344.1">
    <property type="nucleotide sequence ID" value="NZ_MDZB01000153.1"/>
</dbReference>
<feature type="domain" description="Core-binding (CB)" evidence="5">
    <location>
        <begin position="130"/>
        <end position="211"/>
    </location>
</feature>
<keyword evidence="3" id="KW-0233">DNA recombination</keyword>
<comment type="caution">
    <text evidence="6">The sequence shown here is derived from an EMBL/GenBank/DDBJ whole genome shotgun (WGS) entry which is preliminary data.</text>
</comment>
<proteinExistence type="predicted"/>
<dbReference type="Gene3D" id="1.10.443.10">
    <property type="entry name" value="Intergrase catalytic core"/>
    <property type="match status" value="1"/>
</dbReference>
<accession>A0A1G1STN0</accession>
<protein>
    <recommendedName>
        <fullName evidence="5">Core-binding (CB) domain-containing protein</fullName>
    </recommendedName>
</protein>
<dbReference type="GO" id="GO:0015074">
    <property type="term" value="P:DNA integration"/>
    <property type="evidence" value="ECO:0007669"/>
    <property type="project" value="UniProtKB-KW"/>
</dbReference>
<evidence type="ECO:0000313" key="7">
    <source>
        <dbReference type="Proteomes" id="UP000176294"/>
    </source>
</evidence>
<evidence type="ECO:0000256" key="4">
    <source>
        <dbReference type="PROSITE-ProRule" id="PRU01248"/>
    </source>
</evidence>
<reference evidence="6 7" key="1">
    <citation type="submission" date="2016-08" db="EMBL/GenBank/DDBJ databases">
        <title>Hymenobacter coccineus sp. nov., Hymenobacter lapidarius sp. nov. and Hymenobacter glacialis sp. nov., isolated from Antarctic soil.</title>
        <authorList>
            <person name="Sedlacek I."/>
            <person name="Kralova S."/>
            <person name="Kyrova K."/>
            <person name="Maslanova I."/>
            <person name="Stankova E."/>
            <person name="Vrbovska V."/>
            <person name="Nemec M."/>
            <person name="Bartak M."/>
            <person name="Svec P."/>
            <person name="Busse H.-J."/>
            <person name="Pantucek R."/>
        </authorList>
    </citation>
    <scope>NUCLEOTIDE SEQUENCE [LARGE SCALE GENOMIC DNA]</scope>
    <source>
        <strain evidence="6 7">CCM 8643</strain>
    </source>
</reference>
<evidence type="ECO:0000259" key="5">
    <source>
        <dbReference type="PROSITE" id="PS51900"/>
    </source>
</evidence>
<dbReference type="InterPro" id="IPR011010">
    <property type="entry name" value="DNA_brk_join_enz"/>
</dbReference>
<dbReference type="AlphaFoldDB" id="A0A1G1STN0"/>
<dbReference type="STRING" id="1908237.BEN47_05045"/>
<gene>
    <name evidence="6" type="ORF">BEN47_05045</name>
</gene>
<evidence type="ECO:0000256" key="3">
    <source>
        <dbReference type="ARBA" id="ARBA00023172"/>
    </source>
</evidence>
<keyword evidence="7" id="KW-1185">Reference proteome</keyword>
<dbReference type="GO" id="GO:0003677">
    <property type="term" value="F:DNA binding"/>
    <property type="evidence" value="ECO:0007669"/>
    <property type="project" value="UniProtKB-UniRule"/>
</dbReference>
<dbReference type="Proteomes" id="UP000176294">
    <property type="component" value="Unassembled WGS sequence"/>
</dbReference>
<sequence>MELIFRQRLDRPDKAGRANIFGDLHWAGGHRWKMPTGVKVVPAHWQPTKARRIHTSAPDANQLNLRLGRLVTAVGSVFLSAEAAGRAEADVTQAEIEAAVSAAGTGTRRRPKQQQAEAQAAVEAQLTPTTPWAKFAERWQAENAHLLSASTLRLYGQVVSSLGEFDARLRLATLTKERLAQYVGWLYAQGRRDSTVQRHYAFLRECHRLAGLAVPKWLGRLPVRYGRAPTLRRAEVLALLSAQLPADLAEERDVFLFQLLLLLRDVDLRALRPHHVGLHELPGFGPTHCVELYQEKTGEPVRIPLPPEAAAIWQRWEGRLPMPTQQERNRRLKQLGQAAGLTREFVANSFSGKTRHEEVGPLWQAVTTHTARHTGAALLVLGSEGDQQLKEIALGHVSASVYGYDTLERYGPQLLQAWAAALGTPR</sequence>
<keyword evidence="1" id="KW-0229">DNA integration</keyword>
<dbReference type="InterPro" id="IPR010998">
    <property type="entry name" value="Integrase_recombinase_N"/>
</dbReference>
<dbReference type="OrthoDB" id="892893at2"/>
<dbReference type="GO" id="GO:0006310">
    <property type="term" value="P:DNA recombination"/>
    <property type="evidence" value="ECO:0007669"/>
    <property type="project" value="UniProtKB-KW"/>
</dbReference>
<evidence type="ECO:0000313" key="6">
    <source>
        <dbReference type="EMBL" id="OGX81988.1"/>
    </source>
</evidence>
<evidence type="ECO:0000256" key="2">
    <source>
        <dbReference type="ARBA" id="ARBA00023125"/>
    </source>
</evidence>
<dbReference type="InterPro" id="IPR013762">
    <property type="entry name" value="Integrase-like_cat_sf"/>
</dbReference>
<keyword evidence="2 4" id="KW-0238">DNA-binding</keyword>
<dbReference type="SUPFAM" id="SSF56349">
    <property type="entry name" value="DNA breaking-rejoining enzymes"/>
    <property type="match status" value="1"/>
</dbReference>
<name>A0A1G1STN0_9BACT</name>